<dbReference type="EMBL" id="KZ288400">
    <property type="protein sequence ID" value="PBC26256.1"/>
    <property type="molecule type" value="Genomic_DNA"/>
</dbReference>
<feature type="compositionally biased region" description="Basic and acidic residues" evidence="1">
    <location>
        <begin position="265"/>
        <end position="275"/>
    </location>
</feature>
<evidence type="ECO:0000256" key="1">
    <source>
        <dbReference type="SAM" id="MobiDB-lite"/>
    </source>
</evidence>
<feature type="compositionally biased region" description="Basic and acidic residues" evidence="1">
    <location>
        <begin position="21"/>
        <end position="33"/>
    </location>
</feature>
<accession>A0A2A3E4R7</accession>
<organism evidence="2 3">
    <name type="scientific">Apis cerana cerana</name>
    <name type="common">Oriental honeybee</name>
    <dbReference type="NCBI Taxonomy" id="94128"/>
    <lineage>
        <taxon>Eukaryota</taxon>
        <taxon>Metazoa</taxon>
        <taxon>Ecdysozoa</taxon>
        <taxon>Arthropoda</taxon>
        <taxon>Hexapoda</taxon>
        <taxon>Insecta</taxon>
        <taxon>Pterygota</taxon>
        <taxon>Neoptera</taxon>
        <taxon>Endopterygota</taxon>
        <taxon>Hymenoptera</taxon>
        <taxon>Apocrita</taxon>
        <taxon>Aculeata</taxon>
        <taxon>Apoidea</taxon>
        <taxon>Anthophila</taxon>
        <taxon>Apidae</taxon>
        <taxon>Apis</taxon>
    </lineage>
</organism>
<feature type="region of interest" description="Disordered" evidence="1">
    <location>
        <begin position="263"/>
        <end position="292"/>
    </location>
</feature>
<feature type="region of interest" description="Disordered" evidence="1">
    <location>
        <begin position="118"/>
        <end position="226"/>
    </location>
</feature>
<dbReference type="Proteomes" id="UP000242457">
    <property type="component" value="Unassembled WGS sequence"/>
</dbReference>
<feature type="compositionally biased region" description="Basic and acidic residues" evidence="1">
    <location>
        <begin position="155"/>
        <end position="180"/>
    </location>
</feature>
<evidence type="ECO:0000313" key="2">
    <source>
        <dbReference type="EMBL" id="PBC26256.1"/>
    </source>
</evidence>
<proteinExistence type="predicted"/>
<dbReference type="AlphaFoldDB" id="A0A2A3E4R7"/>
<feature type="compositionally biased region" description="Basic and acidic residues" evidence="1">
    <location>
        <begin position="49"/>
        <end position="58"/>
    </location>
</feature>
<sequence>MDSSNDLVRLLKGSSKGSLLMDKEGANERKGATLEEDEGGVAARSVSGRMEKREETGSAKKRGRKRCSATERKLEVKTVESEETMVDPSLEEKFLVSILEESGVLRATSKELLSIQMNVLRKSVHPSRDRISEQEHEDDEDLTADSEKIPVAADSHQEERKEEERKEEEGEAGKEEKADETVVEIEAGVTRSSRNDLGCENDRREKEEKVGSPPDVDTLKNSNATESTIFLSRSPTTSHGKQEDDLNAIIRRMIMMELKRHRKKETVLKRAHSDTESTLARKRRSEDSRTGLFGGKGQTFFRDLLELEESLRKRTDDESDYQLTDQLKVGIDRPIAKLESGGEREQNRSRNDIDVTTIDPARYSLNSIGTAYKSDSNIELERKVNAPCLKDAEGKRSIRHRKVTVINQQNQANKSTQTEYVYVIRAVRSCPLRKKRVSMQFHINQLASNSDAIYSKTVFASLDLSTFIFRKASDNLIYEKGKGSRSPSYIPTPERHRWKYITPSKNK</sequence>
<protein>
    <submittedName>
        <fullName evidence="2">Uncharacterized protein</fullName>
    </submittedName>
</protein>
<name>A0A2A3E4R7_APICC</name>
<dbReference type="OrthoDB" id="7603136at2759"/>
<keyword evidence="3" id="KW-1185">Reference proteome</keyword>
<feature type="compositionally biased region" description="Low complexity" evidence="1">
    <location>
        <begin position="10"/>
        <end position="20"/>
    </location>
</feature>
<feature type="compositionally biased region" description="Acidic residues" evidence="1">
    <location>
        <begin position="135"/>
        <end position="144"/>
    </location>
</feature>
<feature type="region of interest" description="Disordered" evidence="1">
    <location>
        <begin position="1"/>
        <end position="70"/>
    </location>
</feature>
<evidence type="ECO:0000313" key="3">
    <source>
        <dbReference type="Proteomes" id="UP000242457"/>
    </source>
</evidence>
<gene>
    <name evidence="2" type="ORF">APICC_09235</name>
</gene>
<feature type="compositionally biased region" description="Basic and acidic residues" evidence="1">
    <location>
        <begin position="200"/>
        <end position="210"/>
    </location>
</feature>
<reference evidence="2 3" key="1">
    <citation type="submission" date="2014-07" db="EMBL/GenBank/DDBJ databases">
        <title>Genomic and transcriptomic analysis on Apis cerana provide comprehensive insights into honey bee biology.</title>
        <authorList>
            <person name="Diao Q."/>
            <person name="Sun L."/>
            <person name="Zheng H."/>
            <person name="Zheng H."/>
            <person name="Xu S."/>
            <person name="Wang S."/>
            <person name="Zeng Z."/>
            <person name="Hu F."/>
            <person name="Su S."/>
            <person name="Wu J."/>
        </authorList>
    </citation>
    <scope>NUCLEOTIDE SEQUENCE [LARGE SCALE GENOMIC DNA]</scope>
    <source>
        <tissue evidence="2">Pupae without intestine</tissue>
    </source>
</reference>